<keyword evidence="3" id="KW-1185">Reference proteome</keyword>
<dbReference type="RefSeq" id="WP_084189559.1">
    <property type="nucleotide sequence ID" value="NZ_FQZG01000045.1"/>
</dbReference>
<accession>A0A1M6J005</accession>
<protein>
    <submittedName>
        <fullName evidence="2">PemK-like, MazF-like toxin of type II toxin-antitoxin system</fullName>
    </submittedName>
</protein>
<dbReference type="STRING" id="1123357.SAMN02745244_02426"/>
<feature type="region of interest" description="Disordered" evidence="1">
    <location>
        <begin position="18"/>
        <end position="59"/>
    </location>
</feature>
<dbReference type="AlphaFoldDB" id="A0A1M6J005"/>
<evidence type="ECO:0000313" key="3">
    <source>
        <dbReference type="Proteomes" id="UP000184512"/>
    </source>
</evidence>
<proteinExistence type="predicted"/>
<dbReference type="GO" id="GO:0003677">
    <property type="term" value="F:DNA binding"/>
    <property type="evidence" value="ECO:0007669"/>
    <property type="project" value="InterPro"/>
</dbReference>
<gene>
    <name evidence="2" type="ORF">SAMN02745244_02426</name>
</gene>
<dbReference type="OrthoDB" id="5184628at2"/>
<evidence type="ECO:0000313" key="2">
    <source>
        <dbReference type="EMBL" id="SHJ40034.1"/>
    </source>
</evidence>
<dbReference type="Proteomes" id="UP000184512">
    <property type="component" value="Unassembled WGS sequence"/>
</dbReference>
<name>A0A1M6J005_9ACTN</name>
<dbReference type="InterPro" id="IPR003477">
    <property type="entry name" value="PemK-like"/>
</dbReference>
<dbReference type="SUPFAM" id="SSF50118">
    <property type="entry name" value="Cell growth inhibitor/plasmid maintenance toxic component"/>
    <property type="match status" value="1"/>
</dbReference>
<dbReference type="EMBL" id="FQZG01000045">
    <property type="protein sequence ID" value="SHJ40034.1"/>
    <property type="molecule type" value="Genomic_DNA"/>
</dbReference>
<dbReference type="Pfam" id="PF02452">
    <property type="entry name" value="PemK_toxin"/>
    <property type="match status" value="1"/>
</dbReference>
<evidence type="ECO:0000256" key="1">
    <source>
        <dbReference type="SAM" id="MobiDB-lite"/>
    </source>
</evidence>
<organism evidence="2 3">
    <name type="scientific">Tessaracoccus bendigoensis DSM 12906</name>
    <dbReference type="NCBI Taxonomy" id="1123357"/>
    <lineage>
        <taxon>Bacteria</taxon>
        <taxon>Bacillati</taxon>
        <taxon>Actinomycetota</taxon>
        <taxon>Actinomycetes</taxon>
        <taxon>Propionibacteriales</taxon>
        <taxon>Propionibacteriaceae</taxon>
        <taxon>Tessaracoccus</taxon>
    </lineage>
</organism>
<sequence>MTGSHQFLDGALRLLRRATRRATGTPSTPRRTDAGRGRSTGYPGDFTGRPTIVYRPHNDNRPDPGEVVWAWVPYEEDHTQGKDRPVLLIGRDDGWLLGLQVTSKDHDLDAAQEARAGRFWADLGSGAWDSARRPSEARVNRIVRIAPESVRRVGAMLDERVFRDVAREVLRFYGDPEAAAQRPR</sequence>
<reference evidence="2 3" key="1">
    <citation type="submission" date="2016-11" db="EMBL/GenBank/DDBJ databases">
        <authorList>
            <person name="Jaros S."/>
            <person name="Januszkiewicz K."/>
            <person name="Wedrychowicz H."/>
        </authorList>
    </citation>
    <scope>NUCLEOTIDE SEQUENCE [LARGE SCALE GENOMIC DNA]</scope>
    <source>
        <strain evidence="2 3">DSM 12906</strain>
    </source>
</reference>